<name>C7M0Z8_ACIFD</name>
<dbReference type="GO" id="GO:0016899">
    <property type="term" value="F:oxidoreductase activity, acting on the CH-OH group of donors, oxygen as acceptor"/>
    <property type="evidence" value="ECO:0007669"/>
    <property type="project" value="InterPro"/>
</dbReference>
<protein>
    <submittedName>
        <fullName evidence="2">FAD linked oxidase domain protein</fullName>
    </submittedName>
</protein>
<dbReference type="InterPro" id="IPR006094">
    <property type="entry name" value="Oxid_FAD_bind_N"/>
</dbReference>
<reference evidence="2 3" key="1">
    <citation type="journal article" date="2009" name="Stand. Genomic Sci.">
        <title>Complete genome sequence of Acidimicrobium ferrooxidans type strain (ICP).</title>
        <authorList>
            <person name="Clum A."/>
            <person name="Nolan M."/>
            <person name="Lang E."/>
            <person name="Glavina Del Rio T."/>
            <person name="Tice H."/>
            <person name="Copeland A."/>
            <person name="Cheng J.F."/>
            <person name="Lucas S."/>
            <person name="Chen F."/>
            <person name="Bruce D."/>
            <person name="Goodwin L."/>
            <person name="Pitluck S."/>
            <person name="Ivanova N."/>
            <person name="Mavrommatis K."/>
            <person name="Mikhailova N."/>
            <person name="Pati A."/>
            <person name="Chen A."/>
            <person name="Palaniappan K."/>
            <person name="Goker M."/>
            <person name="Spring S."/>
            <person name="Land M."/>
            <person name="Hauser L."/>
            <person name="Chang Y.J."/>
            <person name="Jeffries C.C."/>
            <person name="Chain P."/>
            <person name="Bristow J."/>
            <person name="Eisen J.A."/>
            <person name="Markowitz V."/>
            <person name="Hugenholtz P."/>
            <person name="Kyrpides N.C."/>
            <person name="Klenk H.P."/>
            <person name="Lapidus A."/>
        </authorList>
    </citation>
    <scope>NUCLEOTIDE SEQUENCE [LARGE SCALE GENOMIC DNA]</scope>
    <source>
        <strain evidence="3">DSM 10331 / JCM 15462 / NBRC 103882 / ICP</strain>
    </source>
</reference>
<feature type="domain" description="FAD-binding PCMH-type" evidence="1">
    <location>
        <begin position="27"/>
        <end position="194"/>
    </location>
</feature>
<dbReference type="OrthoDB" id="143770at2"/>
<evidence type="ECO:0000313" key="3">
    <source>
        <dbReference type="Proteomes" id="UP000000771"/>
    </source>
</evidence>
<dbReference type="GO" id="GO:0071949">
    <property type="term" value="F:FAD binding"/>
    <property type="evidence" value="ECO:0007669"/>
    <property type="project" value="InterPro"/>
</dbReference>
<dbReference type="InterPro" id="IPR016169">
    <property type="entry name" value="FAD-bd_PCMH_sub2"/>
</dbReference>
<dbReference type="AlphaFoldDB" id="C7M0Z8"/>
<dbReference type="Pfam" id="PF01565">
    <property type="entry name" value="FAD_binding_4"/>
    <property type="match status" value="1"/>
</dbReference>
<dbReference type="KEGG" id="afo:Afer_1740"/>
<sequence>MSQPIDAATDQAPPFEERWTLLEGWGRTPRSAAWLREATDDAVVDALCSQGPRPVLARGLGRSYGDAALAAGGIVLDMTSRQPVVTLDQHRGVAVVDAGTSLAHLAASVLPHGWFLPVTPGTKHVTVGGAIAADVHGKNHHRDGSFGGYVERLWLATPEGIVELAPPDERFWATVGGMGLTGVILRAAVRLIPVESRFVLDREVATSSLDETIEVLADDSSVRYSVAWLDATATGARLGRGLVSFADHAPADALPASLAHDPLRLPRERTLPAPPDRIPSGLLSVPTIRAFNELWYQRGRRRPETALVDLRSYFYPLDAVNGWNRLYGPRGFVQYQVVVPNDAVSVIRRILTDLVEHGHPSFLSVLKRFGPAGNGWLSFPTAGWTLALDLPARRSDLETLLVRLDALVLEAGGRVYLAKDGRLRPESARAMYTRIDDFQALRARLGVRGVISSDLARRLHLD</sequence>
<keyword evidence="3" id="KW-1185">Reference proteome</keyword>
<dbReference type="InterPro" id="IPR036318">
    <property type="entry name" value="FAD-bd_PCMH-like_sf"/>
</dbReference>
<dbReference type="STRING" id="525909.Afer_1740"/>
<dbReference type="PANTHER" id="PTHR43762">
    <property type="entry name" value="L-GULONOLACTONE OXIDASE"/>
    <property type="match status" value="1"/>
</dbReference>
<dbReference type="Proteomes" id="UP000000771">
    <property type="component" value="Chromosome"/>
</dbReference>
<evidence type="ECO:0000259" key="1">
    <source>
        <dbReference type="PROSITE" id="PS51387"/>
    </source>
</evidence>
<dbReference type="RefSeq" id="WP_015799135.1">
    <property type="nucleotide sequence ID" value="NC_013124.1"/>
</dbReference>
<evidence type="ECO:0000313" key="2">
    <source>
        <dbReference type="EMBL" id="ACU54656.1"/>
    </source>
</evidence>
<gene>
    <name evidence="2" type="ordered locus">Afer_1740</name>
</gene>
<dbReference type="PROSITE" id="PS51387">
    <property type="entry name" value="FAD_PCMH"/>
    <property type="match status" value="1"/>
</dbReference>
<dbReference type="Gene3D" id="3.30.465.10">
    <property type="match status" value="1"/>
</dbReference>
<dbReference type="SUPFAM" id="SSF56176">
    <property type="entry name" value="FAD-binding/transporter-associated domain-like"/>
    <property type="match status" value="1"/>
</dbReference>
<proteinExistence type="predicted"/>
<dbReference type="PANTHER" id="PTHR43762:SF1">
    <property type="entry name" value="D-ARABINONO-1,4-LACTONE OXIDASE"/>
    <property type="match status" value="1"/>
</dbReference>
<dbReference type="eggNOG" id="COG0277">
    <property type="taxonomic scope" value="Bacteria"/>
</dbReference>
<dbReference type="InterPro" id="IPR016166">
    <property type="entry name" value="FAD-bd_PCMH"/>
</dbReference>
<dbReference type="EMBL" id="CP001631">
    <property type="protein sequence ID" value="ACU54656.1"/>
    <property type="molecule type" value="Genomic_DNA"/>
</dbReference>
<dbReference type="InterPro" id="IPR010031">
    <property type="entry name" value="FAD_lactone_oxidase-like"/>
</dbReference>
<dbReference type="HOGENOM" id="CLU_032465_0_0_11"/>
<accession>C7M0Z8</accession>
<organism evidence="2 3">
    <name type="scientific">Acidimicrobium ferrooxidans (strain DSM 10331 / JCM 15462 / NBRC 103882 / ICP)</name>
    <dbReference type="NCBI Taxonomy" id="525909"/>
    <lineage>
        <taxon>Bacteria</taxon>
        <taxon>Bacillati</taxon>
        <taxon>Actinomycetota</taxon>
        <taxon>Acidimicrobiia</taxon>
        <taxon>Acidimicrobiales</taxon>
        <taxon>Acidimicrobiaceae</taxon>
        <taxon>Acidimicrobium</taxon>
    </lineage>
</organism>